<keyword evidence="8" id="KW-0067">ATP-binding</keyword>
<dbReference type="PANTHER" id="PTHR42753">
    <property type="entry name" value="MITOCHONDRIAL RIBOSOME PROTEIN L39/PROLYL-TRNA LIGASE FAMILY MEMBER"/>
    <property type="match status" value="1"/>
</dbReference>
<dbReference type="InterPro" id="IPR004500">
    <property type="entry name" value="Pro-tRNA-synth_IIa_bac-type"/>
</dbReference>
<dbReference type="FunFam" id="3.30.930.10:FF:000066">
    <property type="entry name" value="Proline--tRNA ligase"/>
    <property type="match status" value="1"/>
</dbReference>
<dbReference type="STRING" id="1263082.A0A068RS29"/>
<evidence type="ECO:0000256" key="6">
    <source>
        <dbReference type="ARBA" id="ARBA00022598"/>
    </source>
</evidence>
<keyword evidence="9" id="KW-0648">Protein biosynthesis</keyword>
<evidence type="ECO:0000256" key="2">
    <source>
        <dbReference type="ARBA" id="ARBA00008226"/>
    </source>
</evidence>
<dbReference type="PANTHER" id="PTHR42753:SF2">
    <property type="entry name" value="PROLINE--TRNA LIGASE"/>
    <property type="match status" value="1"/>
</dbReference>
<comment type="subcellular location">
    <subcellularLocation>
        <location evidence="1">Cytoplasm</location>
    </subcellularLocation>
</comment>
<dbReference type="InterPro" id="IPR044140">
    <property type="entry name" value="ProRS_anticodon_short"/>
</dbReference>
<dbReference type="SUPFAM" id="SSF52954">
    <property type="entry name" value="Class II aaRS ABD-related"/>
    <property type="match status" value="1"/>
</dbReference>
<keyword evidence="10" id="KW-0030">Aminoacyl-tRNA synthetase</keyword>
<comment type="similarity">
    <text evidence="2">Belongs to the class-II aminoacyl-tRNA synthetase family.</text>
</comment>
<evidence type="ECO:0000313" key="14">
    <source>
        <dbReference type="EMBL" id="CDH52490.1"/>
    </source>
</evidence>
<dbReference type="InterPro" id="IPR045864">
    <property type="entry name" value="aa-tRNA-synth_II/BPL/LPL"/>
</dbReference>
<feature type="domain" description="Aminoacyl-transfer RNA synthetases class-II family profile" evidence="13">
    <location>
        <begin position="62"/>
        <end position="484"/>
    </location>
</feature>
<dbReference type="InterPro" id="IPR036621">
    <property type="entry name" value="Anticodon-bd_dom_sf"/>
</dbReference>
<protein>
    <recommendedName>
        <fullName evidence="4">proline--tRNA ligase</fullName>
        <ecNumber evidence="4">6.1.1.15</ecNumber>
    </recommendedName>
    <alternativeName>
        <fullName evidence="11">Prolyl-tRNA synthetase</fullName>
    </alternativeName>
</protein>
<dbReference type="Proteomes" id="UP000027586">
    <property type="component" value="Unassembled WGS sequence"/>
</dbReference>
<keyword evidence="6" id="KW-0436">Ligase</keyword>
<dbReference type="InterPro" id="IPR004154">
    <property type="entry name" value="Anticodon-bd"/>
</dbReference>
<dbReference type="PROSITE" id="PS50862">
    <property type="entry name" value="AA_TRNA_LIGASE_II"/>
    <property type="match status" value="1"/>
</dbReference>
<dbReference type="GO" id="GO:0005524">
    <property type="term" value="F:ATP binding"/>
    <property type="evidence" value="ECO:0007669"/>
    <property type="project" value="UniProtKB-KW"/>
</dbReference>
<dbReference type="Pfam" id="PF00587">
    <property type="entry name" value="tRNA-synt_2b"/>
    <property type="match status" value="1"/>
</dbReference>
<gene>
    <name evidence="14" type="ORF">LCOR_03955.1</name>
</gene>
<comment type="caution">
    <text evidence="14">The sequence shown here is derived from an EMBL/GenBank/DDBJ whole genome shotgun (WGS) entry which is preliminary data.</text>
</comment>
<dbReference type="NCBIfam" id="TIGR00409">
    <property type="entry name" value="proS_fam_II"/>
    <property type="match status" value="1"/>
</dbReference>
<dbReference type="SUPFAM" id="SSF55681">
    <property type="entry name" value="Class II aaRS and biotin synthetases"/>
    <property type="match status" value="1"/>
</dbReference>
<organism evidence="14 15">
    <name type="scientific">Lichtheimia corymbifera JMRC:FSU:9682</name>
    <dbReference type="NCBI Taxonomy" id="1263082"/>
    <lineage>
        <taxon>Eukaryota</taxon>
        <taxon>Fungi</taxon>
        <taxon>Fungi incertae sedis</taxon>
        <taxon>Mucoromycota</taxon>
        <taxon>Mucoromycotina</taxon>
        <taxon>Mucoromycetes</taxon>
        <taxon>Mucorales</taxon>
        <taxon>Lichtheimiaceae</taxon>
        <taxon>Lichtheimia</taxon>
    </lineage>
</organism>
<comment type="catalytic activity">
    <reaction evidence="12">
        <text>tRNA(Pro) + L-proline + ATP = L-prolyl-tRNA(Pro) + AMP + diphosphate</text>
        <dbReference type="Rhea" id="RHEA:14305"/>
        <dbReference type="Rhea" id="RHEA-COMP:9700"/>
        <dbReference type="Rhea" id="RHEA-COMP:9702"/>
        <dbReference type="ChEBI" id="CHEBI:30616"/>
        <dbReference type="ChEBI" id="CHEBI:33019"/>
        <dbReference type="ChEBI" id="CHEBI:60039"/>
        <dbReference type="ChEBI" id="CHEBI:78442"/>
        <dbReference type="ChEBI" id="CHEBI:78532"/>
        <dbReference type="ChEBI" id="CHEBI:456215"/>
        <dbReference type="EC" id="6.1.1.15"/>
    </reaction>
</comment>
<evidence type="ECO:0000259" key="13">
    <source>
        <dbReference type="PROSITE" id="PS50862"/>
    </source>
</evidence>
<evidence type="ECO:0000256" key="5">
    <source>
        <dbReference type="ARBA" id="ARBA00022490"/>
    </source>
</evidence>
<evidence type="ECO:0000256" key="4">
    <source>
        <dbReference type="ARBA" id="ARBA00012831"/>
    </source>
</evidence>
<evidence type="ECO:0000256" key="3">
    <source>
        <dbReference type="ARBA" id="ARBA00011738"/>
    </source>
</evidence>
<sequence length="603" mass="66649">MLSLHSRRFATHHATRHSIRTLATNTGRNTLSSMFMTMTKEQQSADEASTSHGLLLKGGFIRQSASGIYSMLPLGLRMLNKIENIIDQELGAIGSQKLALPLLLSAENWKKTGRWNASKGEFFRLKDRRETEMLLSPTHEEEITQLVAHELKSSKQLPIRLYQIGRKYRDEFRPRAGLLRGREFVMKDLYTFDESVEAAYHSYDLVADAYQKIFHRIGVPFVVAEADTGNMGGSKSHEYHLISPAGEDTLLSCSNCGYTANEELAVGKLDDTIKGDEVKDTGAENEVFKALGLVPKTPVTHSLLRFASLDKEGVPVHQGTAVVLARQGRTINMLKVEKTLTAHLQEQQLFMEGGMIDMSTVTEAIPSPTTPIHLFVDDSVGPLPNVPDHVITHGPDHYRTTEAGDLCVSCNHHDSKLTTVKAIEVGHTFYLGTKYSSALGCTFLPEQRGASPKAAEMGCFGIGISRLVATAAEVCHDDRGIVWPSSIAPYRVCIVPTSNNNTQLLSMAESIYDQLENDMAFRVKGHAGSVFYNDVVIDDRKQMFGAKMADAELIGYPFIVVLGKHALETGVVEVNQRVKGEANIKTKVLVDELGSWLFEKQML</sequence>
<dbReference type="InterPro" id="IPR002314">
    <property type="entry name" value="aa-tRNA-synt_IIb"/>
</dbReference>
<evidence type="ECO:0000256" key="9">
    <source>
        <dbReference type="ARBA" id="ARBA00022917"/>
    </source>
</evidence>
<dbReference type="InterPro" id="IPR033730">
    <property type="entry name" value="ProRS_core_prok"/>
</dbReference>
<name>A0A068RS29_9FUNG</name>
<evidence type="ECO:0000313" key="15">
    <source>
        <dbReference type="Proteomes" id="UP000027586"/>
    </source>
</evidence>
<evidence type="ECO:0000256" key="12">
    <source>
        <dbReference type="ARBA" id="ARBA00047671"/>
    </source>
</evidence>
<keyword evidence="5" id="KW-0963">Cytoplasm</keyword>
<dbReference type="PRINTS" id="PR01046">
    <property type="entry name" value="TRNASYNTHPRO"/>
</dbReference>
<keyword evidence="7" id="KW-0547">Nucleotide-binding</keyword>
<dbReference type="VEuPathDB" id="FungiDB:LCOR_03955.1"/>
<dbReference type="CDD" id="cd00779">
    <property type="entry name" value="ProRS_core_prok"/>
    <property type="match status" value="1"/>
</dbReference>
<keyword evidence="15" id="KW-1185">Reference proteome</keyword>
<dbReference type="CDD" id="cd00861">
    <property type="entry name" value="ProRS_anticodon_short"/>
    <property type="match status" value="1"/>
</dbReference>
<evidence type="ECO:0000256" key="1">
    <source>
        <dbReference type="ARBA" id="ARBA00004496"/>
    </source>
</evidence>
<evidence type="ECO:0000256" key="8">
    <source>
        <dbReference type="ARBA" id="ARBA00022840"/>
    </source>
</evidence>
<evidence type="ECO:0000256" key="10">
    <source>
        <dbReference type="ARBA" id="ARBA00023146"/>
    </source>
</evidence>
<dbReference type="Gene3D" id="3.30.930.10">
    <property type="entry name" value="Bira Bifunctional Protein, Domain 2"/>
    <property type="match status" value="2"/>
</dbReference>
<dbReference type="GO" id="GO:0006433">
    <property type="term" value="P:prolyl-tRNA aminoacylation"/>
    <property type="evidence" value="ECO:0007669"/>
    <property type="project" value="InterPro"/>
</dbReference>
<dbReference type="GO" id="GO:0005739">
    <property type="term" value="C:mitochondrion"/>
    <property type="evidence" value="ECO:0007669"/>
    <property type="project" value="TreeGrafter"/>
</dbReference>
<reference evidence="14" key="1">
    <citation type="submission" date="2013-08" db="EMBL/GenBank/DDBJ databases">
        <title>Gene expansion shapes genome architecture in the human pathogen Lichtheimia corymbifera: an evolutionary genomics analysis in the ancient terrestrial Mucorales (Mucoromycotina).</title>
        <authorList>
            <person name="Schwartze V.U."/>
            <person name="Winter S."/>
            <person name="Shelest E."/>
            <person name="Marcet-Houben M."/>
            <person name="Horn F."/>
            <person name="Wehner S."/>
            <person name="Hoffmann K."/>
            <person name="Riege K."/>
            <person name="Sammeth M."/>
            <person name="Nowrousian M."/>
            <person name="Valiante V."/>
            <person name="Linde J."/>
            <person name="Jacobsen I.D."/>
            <person name="Marz M."/>
            <person name="Brakhage A.A."/>
            <person name="Gabaldon T."/>
            <person name="Bocker S."/>
            <person name="Voigt K."/>
        </authorList>
    </citation>
    <scope>NUCLEOTIDE SEQUENCE [LARGE SCALE GENOMIC DNA]</scope>
    <source>
        <strain evidence="14">FSU 9682</strain>
    </source>
</reference>
<dbReference type="EC" id="6.1.1.15" evidence="4"/>
<evidence type="ECO:0000256" key="11">
    <source>
        <dbReference type="ARBA" id="ARBA00029731"/>
    </source>
</evidence>
<dbReference type="GO" id="GO:0004827">
    <property type="term" value="F:proline-tRNA ligase activity"/>
    <property type="evidence" value="ECO:0007669"/>
    <property type="project" value="UniProtKB-EC"/>
</dbReference>
<proteinExistence type="inferred from homology"/>
<dbReference type="InterPro" id="IPR050062">
    <property type="entry name" value="Pro-tRNA_synthetase"/>
</dbReference>
<comment type="subunit">
    <text evidence="3">Homodimer.</text>
</comment>
<dbReference type="Pfam" id="PF03129">
    <property type="entry name" value="HGTP_anticodon"/>
    <property type="match status" value="1"/>
</dbReference>
<dbReference type="InterPro" id="IPR006195">
    <property type="entry name" value="aa-tRNA-synth_II"/>
</dbReference>
<dbReference type="InterPro" id="IPR002316">
    <property type="entry name" value="Pro-tRNA-ligase_IIa"/>
</dbReference>
<dbReference type="OrthoDB" id="10267474at2759"/>
<dbReference type="AlphaFoldDB" id="A0A068RS29"/>
<dbReference type="EMBL" id="CBTN010000013">
    <property type="protein sequence ID" value="CDH52490.1"/>
    <property type="molecule type" value="Genomic_DNA"/>
</dbReference>
<evidence type="ECO:0000256" key="7">
    <source>
        <dbReference type="ARBA" id="ARBA00022741"/>
    </source>
</evidence>
<dbReference type="Gene3D" id="3.40.50.800">
    <property type="entry name" value="Anticodon-binding domain"/>
    <property type="match status" value="1"/>
</dbReference>
<accession>A0A068RS29</accession>